<evidence type="ECO:0000259" key="2">
    <source>
        <dbReference type="Pfam" id="PF20493"/>
    </source>
</evidence>
<dbReference type="EMBL" id="JAUEPP010000008">
    <property type="protein sequence ID" value="KAK3338449.1"/>
    <property type="molecule type" value="Genomic_DNA"/>
</dbReference>
<evidence type="ECO:0000256" key="1">
    <source>
        <dbReference type="SAM" id="SignalP"/>
    </source>
</evidence>
<proteinExistence type="predicted"/>
<dbReference type="Proteomes" id="UP001278500">
    <property type="component" value="Unassembled WGS sequence"/>
</dbReference>
<dbReference type="RefSeq" id="XP_062677900.1">
    <property type="nucleotide sequence ID" value="XM_062825130.1"/>
</dbReference>
<gene>
    <name evidence="3" type="ORF">B0H65DRAFT_434461</name>
</gene>
<comment type="caution">
    <text evidence="3">The sequence shown here is derived from an EMBL/GenBank/DDBJ whole genome shotgun (WGS) entry which is preliminary data.</text>
</comment>
<feature type="chain" id="PRO_5042134323" description="WD-like domain-containing protein" evidence="1">
    <location>
        <begin position="20"/>
        <end position="184"/>
    </location>
</feature>
<dbReference type="InterPro" id="IPR046925">
    <property type="entry name" value="WD-like_fungi"/>
</dbReference>
<protein>
    <recommendedName>
        <fullName evidence="2">WD-like domain-containing protein</fullName>
    </recommendedName>
</protein>
<accession>A0AAE0MPB3</accession>
<keyword evidence="4" id="KW-1185">Reference proteome</keyword>
<dbReference type="Pfam" id="PF20493">
    <property type="entry name" value="WD-like_fungi"/>
    <property type="match status" value="1"/>
</dbReference>
<sequence length="184" mass="19595">MLSKKYLTFGAFLAAIVSASPLSAPAPEEGLIVIQQTEFANGTLTWYGEDPAFTKRSVDADVPSSKPLHKRCGSALPQCSNIHQSFTSVCRTLIDNLPDTQIPESPRSTCYNVAGVTCCISWGKVIDNARSPALRYAANKVMDACVATNSKGEVLVSGQTRDTLVGGTCLNQCLSNRATNCDSS</sequence>
<dbReference type="AlphaFoldDB" id="A0AAE0MPB3"/>
<reference evidence="3" key="2">
    <citation type="submission" date="2023-06" db="EMBL/GenBank/DDBJ databases">
        <authorList>
            <consortium name="Lawrence Berkeley National Laboratory"/>
            <person name="Haridas S."/>
            <person name="Hensen N."/>
            <person name="Bonometti L."/>
            <person name="Westerberg I."/>
            <person name="Brannstrom I.O."/>
            <person name="Guillou S."/>
            <person name="Cros-Aarteil S."/>
            <person name="Calhoun S."/>
            <person name="Kuo A."/>
            <person name="Mondo S."/>
            <person name="Pangilinan J."/>
            <person name="Riley R."/>
            <person name="Labutti K."/>
            <person name="Andreopoulos B."/>
            <person name="Lipzen A."/>
            <person name="Chen C."/>
            <person name="Yanf M."/>
            <person name="Daum C."/>
            <person name="Ng V."/>
            <person name="Clum A."/>
            <person name="Steindorff A."/>
            <person name="Ohm R."/>
            <person name="Martin F."/>
            <person name="Silar P."/>
            <person name="Natvig D."/>
            <person name="Lalanne C."/>
            <person name="Gautier V."/>
            <person name="Ament-Velasquez S.L."/>
            <person name="Kruys A."/>
            <person name="Hutchinson M.I."/>
            <person name="Powell A.J."/>
            <person name="Barry K."/>
            <person name="Miller A.N."/>
            <person name="Grigoriev I.V."/>
            <person name="Debuchy R."/>
            <person name="Gladieux P."/>
            <person name="Thoren M.H."/>
            <person name="Johannesson H."/>
        </authorList>
    </citation>
    <scope>NUCLEOTIDE SEQUENCE</scope>
    <source>
        <strain evidence="3">CBS 560.94</strain>
    </source>
</reference>
<name>A0AAE0MPB3_9PEZI</name>
<keyword evidence="1" id="KW-0732">Signal</keyword>
<reference evidence="3" key="1">
    <citation type="journal article" date="2023" name="Mol. Phylogenet. Evol.">
        <title>Genome-scale phylogeny and comparative genomics of the fungal order Sordariales.</title>
        <authorList>
            <person name="Hensen N."/>
            <person name="Bonometti L."/>
            <person name="Westerberg I."/>
            <person name="Brannstrom I.O."/>
            <person name="Guillou S."/>
            <person name="Cros-Aarteil S."/>
            <person name="Calhoun S."/>
            <person name="Haridas S."/>
            <person name="Kuo A."/>
            <person name="Mondo S."/>
            <person name="Pangilinan J."/>
            <person name="Riley R."/>
            <person name="LaButti K."/>
            <person name="Andreopoulos B."/>
            <person name="Lipzen A."/>
            <person name="Chen C."/>
            <person name="Yan M."/>
            <person name="Daum C."/>
            <person name="Ng V."/>
            <person name="Clum A."/>
            <person name="Steindorff A."/>
            <person name="Ohm R.A."/>
            <person name="Martin F."/>
            <person name="Silar P."/>
            <person name="Natvig D.O."/>
            <person name="Lalanne C."/>
            <person name="Gautier V."/>
            <person name="Ament-Velasquez S.L."/>
            <person name="Kruys A."/>
            <person name="Hutchinson M.I."/>
            <person name="Powell A.J."/>
            <person name="Barry K."/>
            <person name="Miller A.N."/>
            <person name="Grigoriev I.V."/>
            <person name="Debuchy R."/>
            <person name="Gladieux P."/>
            <person name="Hiltunen Thoren M."/>
            <person name="Johannesson H."/>
        </authorList>
    </citation>
    <scope>NUCLEOTIDE SEQUENCE</scope>
    <source>
        <strain evidence="3">CBS 560.94</strain>
    </source>
</reference>
<feature type="domain" description="WD-like" evidence="2">
    <location>
        <begin position="75"/>
        <end position="181"/>
    </location>
</feature>
<organism evidence="3 4">
    <name type="scientific">Neurospora tetraspora</name>
    <dbReference type="NCBI Taxonomy" id="94610"/>
    <lineage>
        <taxon>Eukaryota</taxon>
        <taxon>Fungi</taxon>
        <taxon>Dikarya</taxon>
        <taxon>Ascomycota</taxon>
        <taxon>Pezizomycotina</taxon>
        <taxon>Sordariomycetes</taxon>
        <taxon>Sordariomycetidae</taxon>
        <taxon>Sordariales</taxon>
        <taxon>Sordariaceae</taxon>
        <taxon>Neurospora</taxon>
    </lineage>
</organism>
<dbReference type="GeneID" id="87862284"/>
<feature type="signal peptide" evidence="1">
    <location>
        <begin position="1"/>
        <end position="19"/>
    </location>
</feature>
<evidence type="ECO:0000313" key="4">
    <source>
        <dbReference type="Proteomes" id="UP001278500"/>
    </source>
</evidence>
<evidence type="ECO:0000313" key="3">
    <source>
        <dbReference type="EMBL" id="KAK3338449.1"/>
    </source>
</evidence>